<dbReference type="InterPro" id="IPR050445">
    <property type="entry name" value="Bact_polysacc_biosynth/exp"/>
</dbReference>
<dbReference type="KEGG" id="pbro:HOP40_15545"/>
<feature type="region of interest" description="Disordered" evidence="1">
    <location>
        <begin position="484"/>
        <end position="510"/>
    </location>
</feature>
<evidence type="ECO:0008006" key="4">
    <source>
        <dbReference type="Google" id="ProtNLM"/>
    </source>
</evidence>
<reference evidence="2 3" key="1">
    <citation type="submission" date="2020-05" db="EMBL/GenBank/DDBJ databases">
        <authorList>
            <person name="Mo P."/>
        </authorList>
    </citation>
    <scope>NUCLEOTIDE SEQUENCE [LARGE SCALE GENOMIC DNA]</scope>
    <source>
        <strain evidence="2 3">Gen01</strain>
    </source>
</reference>
<evidence type="ECO:0000313" key="2">
    <source>
        <dbReference type="EMBL" id="QJY47050.1"/>
    </source>
</evidence>
<proteinExistence type="predicted"/>
<evidence type="ECO:0000313" key="3">
    <source>
        <dbReference type="Proteomes" id="UP000505377"/>
    </source>
</evidence>
<keyword evidence="3" id="KW-1185">Reference proteome</keyword>
<sequence length="510" mass="52302">MPDVPLDSTSERTRSGVLATVRTHAAAIAIGLVAGAVVGYVGSQFLPTEYTATSKIFFEANGPFSPDQGGGGDDAVRFVANQAALVLTSDVLQPAADAVAVPIEDVRESVTAVAGTDTSDVTITAIAPAAEQAQAIADAVANSYRTVAGQRVTAEADAAVAAVTDNAPTGAGAAAAAAATDNGATASAIRLRAAAYGDGVSAIEPAILPEAASAPLPLQNALIGGLIGLFLVTGVNLLRDQRKAGTASVADLDLMLGAPLLSRYPAPGSRAISDLVNADSNSDRFRAANDVLTAIDVRLEGIRRPSVLFLSWQNHLSTTALTVSVSLAAAREGRPVVLVDGGGKERGISSLTDVSPGRGLEGLANLATPISASLRTWRVAKAELGVVPLSDWSPTPTSAAARPQVLRAAMERLRESSVLNLVDGPPLTERSLGLALGRGVDGVVLVLDEDTSVDDAQEMGRRIGIAGISAIGYVLVRAPRRRLRESDRSGGRGESAYESDMVIEEDRARA</sequence>
<dbReference type="EMBL" id="CP053564">
    <property type="protein sequence ID" value="QJY47050.1"/>
    <property type="molecule type" value="Genomic_DNA"/>
</dbReference>
<dbReference type="PANTHER" id="PTHR32309:SF31">
    <property type="entry name" value="CAPSULAR EXOPOLYSACCHARIDE FAMILY"/>
    <property type="match status" value="1"/>
</dbReference>
<dbReference type="InterPro" id="IPR027417">
    <property type="entry name" value="P-loop_NTPase"/>
</dbReference>
<organism evidence="2 3">
    <name type="scientific">Pseudonocardia broussonetiae</name>
    <dbReference type="NCBI Taxonomy" id="2736640"/>
    <lineage>
        <taxon>Bacteria</taxon>
        <taxon>Bacillati</taxon>
        <taxon>Actinomycetota</taxon>
        <taxon>Actinomycetes</taxon>
        <taxon>Pseudonocardiales</taxon>
        <taxon>Pseudonocardiaceae</taxon>
        <taxon>Pseudonocardia</taxon>
    </lineage>
</organism>
<accession>A0A6M6JJ68</accession>
<gene>
    <name evidence="2" type="ORF">HOP40_15545</name>
</gene>
<dbReference type="AlphaFoldDB" id="A0A6M6JJ68"/>
<protein>
    <recommendedName>
        <fullName evidence="4">Capsular polysaccharide biosynthesis protein</fullName>
    </recommendedName>
</protein>
<dbReference type="SUPFAM" id="SSF52540">
    <property type="entry name" value="P-loop containing nucleoside triphosphate hydrolases"/>
    <property type="match status" value="1"/>
</dbReference>
<dbReference type="Proteomes" id="UP000505377">
    <property type="component" value="Chromosome"/>
</dbReference>
<name>A0A6M6JJ68_9PSEU</name>
<dbReference type="Gene3D" id="3.40.50.300">
    <property type="entry name" value="P-loop containing nucleotide triphosphate hydrolases"/>
    <property type="match status" value="1"/>
</dbReference>
<dbReference type="PANTHER" id="PTHR32309">
    <property type="entry name" value="TYROSINE-PROTEIN KINASE"/>
    <property type="match status" value="1"/>
</dbReference>
<dbReference type="RefSeq" id="WP_172159206.1">
    <property type="nucleotide sequence ID" value="NZ_CP053564.1"/>
</dbReference>
<evidence type="ECO:0000256" key="1">
    <source>
        <dbReference type="SAM" id="MobiDB-lite"/>
    </source>
</evidence>